<keyword evidence="5 7" id="KW-0408">Iron</keyword>
<dbReference type="SUPFAM" id="SSF48264">
    <property type="entry name" value="Cytochrome P450"/>
    <property type="match status" value="1"/>
</dbReference>
<dbReference type="GO" id="GO:0005506">
    <property type="term" value="F:iron ion binding"/>
    <property type="evidence" value="ECO:0007669"/>
    <property type="project" value="InterPro"/>
</dbReference>
<evidence type="ECO:0000256" key="7">
    <source>
        <dbReference type="PIRSR" id="PIRSR602401-1"/>
    </source>
</evidence>
<dbReference type="PANTHER" id="PTHR24291">
    <property type="entry name" value="CYTOCHROME P450 FAMILY 4"/>
    <property type="match status" value="1"/>
</dbReference>
<evidence type="ECO:0000256" key="5">
    <source>
        <dbReference type="ARBA" id="ARBA00023004"/>
    </source>
</evidence>
<dbReference type="GO" id="GO:0020037">
    <property type="term" value="F:heme binding"/>
    <property type="evidence" value="ECO:0007669"/>
    <property type="project" value="InterPro"/>
</dbReference>
<comment type="similarity">
    <text evidence="1">Belongs to the cytochrome P450 family.</text>
</comment>
<dbReference type="InterPro" id="IPR002401">
    <property type="entry name" value="Cyt_P450_E_grp-I"/>
</dbReference>
<comment type="cofactor">
    <cofactor evidence="7">
        <name>heme</name>
        <dbReference type="ChEBI" id="CHEBI:30413"/>
    </cofactor>
</comment>
<dbReference type="Proteomes" id="UP000054621">
    <property type="component" value="Unassembled WGS sequence"/>
</dbReference>
<proteinExistence type="inferred from homology"/>
<evidence type="ECO:0000313" key="8">
    <source>
        <dbReference type="EMBL" id="KTD56841.1"/>
    </source>
</evidence>
<evidence type="ECO:0000313" key="9">
    <source>
        <dbReference type="Proteomes" id="UP000054621"/>
    </source>
</evidence>
<reference evidence="8 9" key="1">
    <citation type="submission" date="2015-11" db="EMBL/GenBank/DDBJ databases">
        <title>Genomic analysis of 38 Legionella species identifies large and diverse effector repertoires.</title>
        <authorList>
            <person name="Burstein D."/>
            <person name="Amaro F."/>
            <person name="Zusman T."/>
            <person name="Lifshitz Z."/>
            <person name="Cohen O."/>
            <person name="Gilbert J.A."/>
            <person name="Pupko T."/>
            <person name="Shuman H.A."/>
            <person name="Segal G."/>
        </authorList>
    </citation>
    <scope>NUCLEOTIDE SEQUENCE [LARGE SCALE GENOMIC DNA]</scope>
    <source>
        <strain evidence="8 9">Mt.St.Helens-4</strain>
    </source>
</reference>
<dbReference type="InterPro" id="IPR036396">
    <property type="entry name" value="Cyt_P450_sf"/>
</dbReference>
<gene>
    <name evidence="8" type="ORF">Lsai_1818</name>
</gene>
<evidence type="ECO:0000256" key="6">
    <source>
        <dbReference type="ARBA" id="ARBA00023033"/>
    </source>
</evidence>
<dbReference type="EMBL" id="LNYV01000029">
    <property type="protein sequence ID" value="KTD56841.1"/>
    <property type="molecule type" value="Genomic_DNA"/>
</dbReference>
<dbReference type="AlphaFoldDB" id="A0A0W0YIQ3"/>
<organism evidence="8 9">
    <name type="scientific">Legionella sainthelensi</name>
    <dbReference type="NCBI Taxonomy" id="28087"/>
    <lineage>
        <taxon>Bacteria</taxon>
        <taxon>Pseudomonadati</taxon>
        <taxon>Pseudomonadota</taxon>
        <taxon>Gammaproteobacteria</taxon>
        <taxon>Legionellales</taxon>
        <taxon>Legionellaceae</taxon>
        <taxon>Legionella</taxon>
    </lineage>
</organism>
<dbReference type="PRINTS" id="PR00385">
    <property type="entry name" value="P450"/>
</dbReference>
<dbReference type="GO" id="GO:0016705">
    <property type="term" value="F:oxidoreductase activity, acting on paired donors, with incorporation or reduction of molecular oxygen"/>
    <property type="evidence" value="ECO:0007669"/>
    <property type="project" value="InterPro"/>
</dbReference>
<keyword evidence="2 7" id="KW-0349">Heme</keyword>
<comment type="caution">
    <text evidence="8">The sequence shown here is derived from an EMBL/GenBank/DDBJ whole genome shotgun (WGS) entry which is preliminary data.</text>
</comment>
<protein>
    <submittedName>
        <fullName evidence="8">Epi-isozizaene 5-monooxygenase/(E)-beta-farnesene synthase</fullName>
        <ecNumber evidence="8">1.14.13.106</ecNumber>
    </submittedName>
</protein>
<dbReference type="GO" id="GO:0004497">
    <property type="term" value="F:monooxygenase activity"/>
    <property type="evidence" value="ECO:0007669"/>
    <property type="project" value="UniProtKB-KW"/>
</dbReference>
<name>A0A0W0YIQ3_9GAMM</name>
<dbReference type="PATRIC" id="fig|28087.4.peg.1949"/>
<dbReference type="Gene3D" id="1.10.630.10">
    <property type="entry name" value="Cytochrome P450"/>
    <property type="match status" value="1"/>
</dbReference>
<feature type="binding site" description="axial binding residue" evidence="7">
    <location>
        <position position="395"/>
    </location>
    <ligand>
        <name>heme</name>
        <dbReference type="ChEBI" id="CHEBI:30413"/>
    </ligand>
    <ligandPart>
        <name>Fe</name>
        <dbReference type="ChEBI" id="CHEBI:18248"/>
    </ligandPart>
</feature>
<dbReference type="EC" id="1.14.13.106" evidence="8"/>
<evidence type="ECO:0000256" key="2">
    <source>
        <dbReference type="ARBA" id="ARBA00022617"/>
    </source>
</evidence>
<evidence type="ECO:0000256" key="4">
    <source>
        <dbReference type="ARBA" id="ARBA00023002"/>
    </source>
</evidence>
<evidence type="ECO:0000256" key="3">
    <source>
        <dbReference type="ARBA" id="ARBA00022723"/>
    </source>
</evidence>
<keyword evidence="4 8" id="KW-0560">Oxidoreductase</keyword>
<dbReference type="InterPro" id="IPR050196">
    <property type="entry name" value="Cytochrome_P450_Monoox"/>
</dbReference>
<accession>A0A0W0YIQ3</accession>
<dbReference type="STRING" id="28087.Lsai_1818"/>
<dbReference type="PRINTS" id="PR00463">
    <property type="entry name" value="EP450I"/>
</dbReference>
<dbReference type="OrthoDB" id="9764248at2"/>
<dbReference type="Pfam" id="PF00067">
    <property type="entry name" value="p450"/>
    <property type="match status" value="1"/>
</dbReference>
<dbReference type="RefSeq" id="WP_027271289.1">
    <property type="nucleotide sequence ID" value="NZ_CAAAJE010000016.1"/>
</dbReference>
<dbReference type="PANTHER" id="PTHR24291:SF50">
    <property type="entry name" value="BIFUNCTIONAL ALBAFLAVENONE MONOOXYGENASE_TERPENE SYNTHASE"/>
    <property type="match status" value="1"/>
</dbReference>
<dbReference type="InterPro" id="IPR001128">
    <property type="entry name" value="Cyt_P450"/>
</dbReference>
<keyword evidence="6 8" id="KW-0503">Monooxygenase</keyword>
<evidence type="ECO:0000256" key="1">
    <source>
        <dbReference type="ARBA" id="ARBA00010617"/>
    </source>
</evidence>
<sequence length="449" mass="52016">MSINTSKKDLATKKVPYLEMSFRQKLKQLKKNNFDLLTSLHTLSGDITQIKVGSQSIFFINHPEYARHILHTHLLNYPKDSFYQLAEHIIGQNILTTNDMAYWEERRKMVAGLFQPQSVSEMGSDIIAVIQEEMRSIKIGQNLWLNSLTTSLTLKVITRLLFSNAISEHEINQLSRLLTYFGDLLIKKRQPLSLSLPIRLNRNFHKAHRELKTLIKTIIQTERNSMKPDLIALLSKHRCPHTQAKLTEEELFSEAALMLFAGHETTANALNWLFITLSKYPELRKNLRKEIHSVLKKKMLEVDDLEQMPLIKALVMEVLRLFPSFPAVPRYCLNDDVIDGYLIPAHSMIIVNIAMIHRHPEFWSNPEGFDPYRFIDHKLKHKYAFLPFINGPRVCIGNNLALLELQLMTVLFLQQFDFNLIAGQDVSSNYIISLRTQKDILMNVVQAEM</sequence>
<dbReference type="eggNOG" id="COG2124">
    <property type="taxonomic scope" value="Bacteria"/>
</dbReference>
<keyword evidence="3 7" id="KW-0479">Metal-binding</keyword>